<dbReference type="InterPro" id="IPR048324">
    <property type="entry name" value="ZSWIM1-3_RNaseH-like"/>
</dbReference>
<feature type="compositionally biased region" description="Basic and acidic residues" evidence="4">
    <location>
        <begin position="191"/>
        <end position="204"/>
    </location>
</feature>
<name>V9FFB6_PHYNI</name>
<evidence type="ECO:0000256" key="3">
    <source>
        <dbReference type="ARBA" id="ARBA00022801"/>
    </source>
</evidence>
<dbReference type="Pfam" id="PF21056">
    <property type="entry name" value="ZSWIM1-3_RNaseH-like"/>
    <property type="match status" value="1"/>
</dbReference>
<dbReference type="InterPro" id="IPR052579">
    <property type="entry name" value="Zinc_finger_SWIM"/>
</dbReference>
<evidence type="ECO:0000313" key="7">
    <source>
        <dbReference type="Proteomes" id="UP000018721"/>
    </source>
</evidence>
<gene>
    <name evidence="6" type="ORF">F443_06681</name>
</gene>
<keyword evidence="7" id="KW-1185">Reference proteome</keyword>
<dbReference type="PROSITE" id="PS50600">
    <property type="entry name" value="ULP_PROTEASE"/>
    <property type="match status" value="1"/>
</dbReference>
<feature type="region of interest" description="Disordered" evidence="4">
    <location>
        <begin position="329"/>
        <end position="351"/>
    </location>
</feature>
<dbReference type="PANTHER" id="PTHR31569:SF4">
    <property type="entry name" value="SWIM-TYPE DOMAIN-CONTAINING PROTEIN"/>
    <property type="match status" value="1"/>
</dbReference>
<dbReference type="AlphaFoldDB" id="V9FFB6"/>
<feature type="region of interest" description="Disordered" evidence="4">
    <location>
        <begin position="278"/>
        <end position="301"/>
    </location>
</feature>
<comment type="caution">
    <text evidence="6">The sequence shown here is derived from an EMBL/GenBank/DDBJ whole genome shotgun (WGS) entry which is preliminary data.</text>
</comment>
<feature type="compositionally biased region" description="Polar residues" evidence="4">
    <location>
        <begin position="334"/>
        <end position="351"/>
    </location>
</feature>
<dbReference type="Gene3D" id="3.40.395.10">
    <property type="entry name" value="Adenoviral Proteinase, Chain A"/>
    <property type="match status" value="1"/>
</dbReference>
<keyword evidence="2" id="KW-0645">Protease</keyword>
<dbReference type="Pfam" id="PF02902">
    <property type="entry name" value="Peptidase_C48"/>
    <property type="match status" value="1"/>
</dbReference>
<evidence type="ECO:0000256" key="2">
    <source>
        <dbReference type="ARBA" id="ARBA00022670"/>
    </source>
</evidence>
<dbReference type="InterPro" id="IPR038765">
    <property type="entry name" value="Papain-like_cys_pep_sf"/>
</dbReference>
<dbReference type="GO" id="GO:0008234">
    <property type="term" value="F:cysteine-type peptidase activity"/>
    <property type="evidence" value="ECO:0007669"/>
    <property type="project" value="InterPro"/>
</dbReference>
<evidence type="ECO:0000256" key="1">
    <source>
        <dbReference type="ARBA" id="ARBA00005234"/>
    </source>
</evidence>
<sequence>MEYIVEFFKRHNPSWKSIRTIVIDKDFVEWRVLEKAFPHAKVLLCQFHALTYWRKVCRRPKFNLKMVQRDTKEAAFAKLIYCHNLPCQHLMYIAEHVHQFECLPAMAIHARWDMMAMVELEKDFRDGLSSLRTVETSMKVANAAYEHDGLTQVTDSANAVKATRDAVEEFEATHDFQATQQATQGATQGATREKHEKNGRDKCGTQRQPKRRVVYVKMRRRERANVVVLSSEEKYCFAKAVFEPVMEHLAELSSPAFYSALKAWKNVVNRGLHEVGPVDAHTSEATTAPEDGSGEDSDAIDAPLDIAPADLIDTMNFIREMEQSEFDPHREATVTASSHETEQVRSTSGKETALFSDSGSIKCKAPAVNSVKAAVKSTKKGATHTTTQGGRLEVLRIPKPKPRCNQRKKLKQARLEKRTKPDKLAVITFPEKNVPSLSRVIVWATNTIDRHRVSEILASYPTIMDDDFMNTRVAESCRSAVSTEDFDYNFVIPKSLVIKLKAVIHAERNKRPMSKYFNTEGEDTDSNNEAIVSYFPGVTPRFTSEAVFKMAEFYNVVKKCSAWRADMEWLQTTKWSEISVNPELFKVETDSDDLYLTSAGGKHQELANEVMEQLEGACLNSTFRLSSGEGTVKVDTLVGMLARDRMLSDVIINFSVRCICEALGDCYALDSFSPTMGCPKPPQTRISTFHYLVLPLHLSNIHWGVVVVAIAYKRDVPCFTPYYYEPMCGSSYSDAMELAYTSTVLPFLKMWHDQTMPHEDYPVESSKIWIKSPKQPDGTSCGVSTIAQIYSLLKDSLQFSQGCVTKEDISVMRLRIMWMIVMQSEVSTVANQVAKEIEATDIELLSTIKS</sequence>
<dbReference type="eggNOG" id="ENOG502RF3W">
    <property type="taxonomic scope" value="Eukaryota"/>
</dbReference>
<dbReference type="InterPro" id="IPR003653">
    <property type="entry name" value="Peptidase_C48_C"/>
</dbReference>
<evidence type="ECO:0000259" key="5">
    <source>
        <dbReference type="PROSITE" id="PS50600"/>
    </source>
</evidence>
<accession>V9FFB6</accession>
<evidence type="ECO:0000313" key="6">
    <source>
        <dbReference type="EMBL" id="ETI49468.1"/>
    </source>
</evidence>
<protein>
    <recommendedName>
        <fullName evidence="5">Ubiquitin-like protease family profile domain-containing protein</fullName>
    </recommendedName>
</protein>
<dbReference type="GO" id="GO:0006508">
    <property type="term" value="P:proteolysis"/>
    <property type="evidence" value="ECO:0007669"/>
    <property type="project" value="UniProtKB-KW"/>
</dbReference>
<feature type="domain" description="Ubiquitin-like protease family profile" evidence="5">
    <location>
        <begin position="631"/>
        <end position="792"/>
    </location>
</feature>
<dbReference type="Proteomes" id="UP000018721">
    <property type="component" value="Unassembled WGS sequence"/>
</dbReference>
<comment type="similarity">
    <text evidence="1">Belongs to the peptidase C48 family.</text>
</comment>
<dbReference type="EMBL" id="ANIZ01001102">
    <property type="protein sequence ID" value="ETI49468.1"/>
    <property type="molecule type" value="Genomic_DNA"/>
</dbReference>
<dbReference type="HOGENOM" id="CLU_335717_0_0_1"/>
<dbReference type="OrthoDB" id="94677at2759"/>
<organism evidence="6 7">
    <name type="scientific">Phytophthora nicotianae P1569</name>
    <dbReference type="NCBI Taxonomy" id="1317065"/>
    <lineage>
        <taxon>Eukaryota</taxon>
        <taxon>Sar</taxon>
        <taxon>Stramenopiles</taxon>
        <taxon>Oomycota</taxon>
        <taxon>Peronosporomycetes</taxon>
        <taxon>Peronosporales</taxon>
        <taxon>Peronosporaceae</taxon>
        <taxon>Phytophthora</taxon>
    </lineage>
</organism>
<proteinExistence type="inferred from homology"/>
<dbReference type="SUPFAM" id="SSF54001">
    <property type="entry name" value="Cysteine proteinases"/>
    <property type="match status" value="1"/>
</dbReference>
<evidence type="ECO:0000256" key="4">
    <source>
        <dbReference type="SAM" id="MobiDB-lite"/>
    </source>
</evidence>
<feature type="region of interest" description="Disordered" evidence="4">
    <location>
        <begin position="175"/>
        <end position="209"/>
    </location>
</feature>
<feature type="compositionally biased region" description="Low complexity" evidence="4">
    <location>
        <begin position="177"/>
        <end position="190"/>
    </location>
</feature>
<dbReference type="PANTHER" id="PTHR31569">
    <property type="entry name" value="SWIM-TYPE DOMAIN-CONTAINING PROTEIN"/>
    <property type="match status" value="1"/>
</dbReference>
<reference evidence="6 7" key="1">
    <citation type="submission" date="2013-11" db="EMBL/GenBank/DDBJ databases">
        <title>The Genome Sequence of Phytophthora parasitica P1569.</title>
        <authorList>
            <consortium name="The Broad Institute Genomics Platform"/>
            <person name="Russ C."/>
            <person name="Tyler B."/>
            <person name="Panabieres F."/>
            <person name="Shan W."/>
            <person name="Tripathy S."/>
            <person name="Grunwald N."/>
            <person name="Machado M."/>
            <person name="Johnson C.S."/>
            <person name="Arredondo F."/>
            <person name="Hong C."/>
            <person name="Coffey M."/>
            <person name="Young S.K."/>
            <person name="Zeng Q."/>
            <person name="Gargeya S."/>
            <person name="Fitzgerald M."/>
            <person name="Abouelleil A."/>
            <person name="Alvarado L."/>
            <person name="Chapman S.B."/>
            <person name="Gainer-Dewar J."/>
            <person name="Goldberg J."/>
            <person name="Griggs A."/>
            <person name="Gujja S."/>
            <person name="Hansen M."/>
            <person name="Howarth C."/>
            <person name="Imamovic A."/>
            <person name="Ireland A."/>
            <person name="Larimer J."/>
            <person name="McCowan C."/>
            <person name="Murphy C."/>
            <person name="Pearson M."/>
            <person name="Poon T.W."/>
            <person name="Priest M."/>
            <person name="Roberts A."/>
            <person name="Saif S."/>
            <person name="Shea T."/>
            <person name="Sykes S."/>
            <person name="Wortman J."/>
            <person name="Nusbaum C."/>
            <person name="Birren B."/>
        </authorList>
    </citation>
    <scope>NUCLEOTIDE SEQUENCE [LARGE SCALE GENOMIC DNA]</scope>
    <source>
        <strain evidence="6 7">P1569</strain>
    </source>
</reference>
<keyword evidence="3" id="KW-0378">Hydrolase</keyword>